<accession>A0ABW8LSC2</accession>
<comment type="caution">
    <text evidence="8">The sequence shown here is derived from an EMBL/GenBank/DDBJ whole genome shotgun (WGS) entry which is preliminary data.</text>
</comment>
<evidence type="ECO:0000256" key="1">
    <source>
        <dbReference type="ARBA" id="ARBA00022729"/>
    </source>
</evidence>
<dbReference type="InterPro" id="IPR005102">
    <property type="entry name" value="Carbo-bd_X2"/>
</dbReference>
<protein>
    <submittedName>
        <fullName evidence="8">X2-like carbohydrate binding domain-containing protein</fullName>
    </submittedName>
</protein>
<keyword evidence="4" id="KW-0624">Polysaccharide degradation</keyword>
<dbReference type="InterPro" id="IPR013783">
    <property type="entry name" value="Ig-like_fold"/>
</dbReference>
<dbReference type="InterPro" id="IPR014756">
    <property type="entry name" value="Ig_E-set"/>
</dbReference>
<evidence type="ECO:0000256" key="5">
    <source>
        <dbReference type="SAM" id="MobiDB-lite"/>
    </source>
</evidence>
<feature type="domain" description="Endoglucanase B carbohydrate binding" evidence="7">
    <location>
        <begin position="78"/>
        <end position="181"/>
    </location>
</feature>
<dbReference type="Pfam" id="PF03442">
    <property type="entry name" value="CBM_X2"/>
    <property type="match status" value="1"/>
</dbReference>
<keyword evidence="9" id="KW-1185">Reference proteome</keyword>
<gene>
    <name evidence="8" type="ORF">ACI2L5_22065</name>
</gene>
<evidence type="ECO:0000259" key="6">
    <source>
        <dbReference type="Pfam" id="PF03442"/>
    </source>
</evidence>
<organism evidence="8 9">
    <name type="scientific">Streptomyces milbemycinicus</name>
    <dbReference type="NCBI Taxonomy" id="476552"/>
    <lineage>
        <taxon>Bacteria</taxon>
        <taxon>Bacillati</taxon>
        <taxon>Actinomycetota</taxon>
        <taxon>Actinomycetes</taxon>
        <taxon>Kitasatosporales</taxon>
        <taxon>Streptomycetaceae</taxon>
        <taxon>Streptomyces</taxon>
    </lineage>
</organism>
<proteinExistence type="predicted"/>
<evidence type="ECO:0000256" key="4">
    <source>
        <dbReference type="ARBA" id="ARBA00023326"/>
    </source>
</evidence>
<dbReference type="Gene3D" id="2.60.40.10">
    <property type="entry name" value="Immunoglobulins"/>
    <property type="match status" value="2"/>
</dbReference>
<keyword evidence="1" id="KW-0732">Signal</keyword>
<evidence type="ECO:0000259" key="7">
    <source>
        <dbReference type="Pfam" id="PF18448"/>
    </source>
</evidence>
<dbReference type="Pfam" id="PF18448">
    <property type="entry name" value="CBM46"/>
    <property type="match status" value="1"/>
</dbReference>
<dbReference type="SUPFAM" id="SSF81296">
    <property type="entry name" value="E set domains"/>
    <property type="match status" value="1"/>
</dbReference>
<evidence type="ECO:0000313" key="9">
    <source>
        <dbReference type="Proteomes" id="UP001620295"/>
    </source>
</evidence>
<dbReference type="Proteomes" id="UP001620295">
    <property type="component" value="Unassembled WGS sequence"/>
</dbReference>
<evidence type="ECO:0000313" key="8">
    <source>
        <dbReference type="EMBL" id="MFK4267595.1"/>
    </source>
</evidence>
<name>A0ABW8LSC2_9ACTN</name>
<dbReference type="EMBL" id="JBJDQH010000007">
    <property type="protein sequence ID" value="MFK4267595.1"/>
    <property type="molecule type" value="Genomic_DNA"/>
</dbReference>
<keyword evidence="3" id="KW-0119">Carbohydrate metabolism</keyword>
<evidence type="ECO:0000256" key="3">
    <source>
        <dbReference type="ARBA" id="ARBA00023277"/>
    </source>
</evidence>
<keyword evidence="2" id="KW-0136">Cellulose degradation</keyword>
<reference evidence="8 9" key="1">
    <citation type="submission" date="2024-11" db="EMBL/GenBank/DDBJ databases">
        <title>The Natural Products Discovery Center: Release of the First 8490 Sequenced Strains for Exploring Actinobacteria Biosynthetic Diversity.</title>
        <authorList>
            <person name="Kalkreuter E."/>
            <person name="Kautsar S.A."/>
            <person name="Yang D."/>
            <person name="Bader C.D."/>
            <person name="Teijaro C.N."/>
            <person name="Fluegel L."/>
            <person name="Davis C.M."/>
            <person name="Simpson J.R."/>
            <person name="Lauterbach L."/>
            <person name="Steele A.D."/>
            <person name="Gui C."/>
            <person name="Meng S."/>
            <person name="Li G."/>
            <person name="Viehrig K."/>
            <person name="Ye F."/>
            <person name="Su P."/>
            <person name="Kiefer A.F."/>
            <person name="Nichols A."/>
            <person name="Cepeda A.J."/>
            <person name="Yan W."/>
            <person name="Fan B."/>
            <person name="Jiang Y."/>
            <person name="Adhikari A."/>
            <person name="Zheng C.-J."/>
            <person name="Schuster L."/>
            <person name="Cowan T.M."/>
            <person name="Smanski M.J."/>
            <person name="Chevrette M.G."/>
            <person name="De Carvalho L.P.S."/>
            <person name="Shen B."/>
        </authorList>
    </citation>
    <scope>NUCLEOTIDE SEQUENCE [LARGE SCALE GENOMIC DNA]</scope>
    <source>
        <strain evidence="8 9">NPDC020863</strain>
    </source>
</reference>
<feature type="domain" description="Carbohydrate binding X2" evidence="6">
    <location>
        <begin position="20"/>
        <end position="74"/>
    </location>
</feature>
<evidence type="ECO:0000256" key="2">
    <source>
        <dbReference type="ARBA" id="ARBA00023001"/>
    </source>
</evidence>
<feature type="region of interest" description="Disordered" evidence="5">
    <location>
        <begin position="1"/>
        <end position="23"/>
    </location>
</feature>
<sequence>MARPGAVHPDQVELDHPLGHGDRDLAKGEDYTVSGDRLTLTADALSRLAGDRECGVNATLEAGFSRGVPWRIDVITYDPPVLSNATGSTGSYAIPTRFRGDMLATMEARYDDGSNAGRADWTPYQQWDTAFSAYTGDSIKLTPDFFNAVKDGSRVTLTFDFWSGASVTYHVTRTGTSVTGTAA</sequence>
<dbReference type="InterPro" id="IPR040946">
    <property type="entry name" value="CBM46"/>
</dbReference>
<dbReference type="RefSeq" id="WP_404746919.1">
    <property type="nucleotide sequence ID" value="NZ_JBJDQH010000007.1"/>
</dbReference>
<feature type="compositionally biased region" description="Basic and acidic residues" evidence="5">
    <location>
        <begin position="10"/>
        <end position="23"/>
    </location>
</feature>